<protein>
    <submittedName>
        <fullName evidence="4">Peptidase M61</fullName>
    </submittedName>
</protein>
<dbReference type="Pfam" id="PF17899">
    <property type="entry name" value="Peptidase_M61_N"/>
    <property type="match status" value="1"/>
</dbReference>
<sequence length="639" mass="70625">MIRSLAAAFFLSTAIAAPLLAQDAIRSRPTALPVDNAAPAPKDMAYPGGTIRLEVDASDTTQRIFRVRETIPVAQSGPLALLMPQWLPGNHAPRGQIEKLTGLTFTANGQPVAWKRDPLNVYAFRIDVPQGATEVVAQFQFLSATAGNQGRVVVTPKMLNIQWESVSLYPAGYYTRQIPVQATVTYPAGWQAATALRGTRQGNAVAYETIDYEALQDSPVFAGRYFKPVDLGHNVTLNIVADDADELAFKPDQIAKHKKLVDEAGALFGAYHFNHYDFLLAITDEMGGIGLEHHRSSENQVEPGYFKKWDAGDALLDRNLLPHEFTHSWDGKFRRPDLLWTPDFNVPMQDNLLWVYEGQTQFWGYVLGARSGLFSKQETLDAYAQIAAKLDTAVGRQWRPMEDTTHDPIISARRPKGWVSWQRSEDYYNEGLMIWLEADAIIAKATRGRKGLDDFAKAFFGINPGDWGQVVYNRGDVIRTLNGIAPYDWAGFFDKYVDQPTRETPKGGFILGGYNLVYGEEPNSITKASESANKVVDQSFGIGAVVKNDGEVASVVWDSAAFRAGLATGAKIIAVNGDEFSGDSWKAAISAKSPIQIILKQDKYYRTLTLDYSGGLRYPRLEKTGGGEGSLDRLLKPRT</sequence>
<keyword evidence="1" id="KW-0732">Signal</keyword>
<gene>
    <name evidence="4" type="ORF">SAMIE_1029330</name>
</gene>
<dbReference type="RefSeq" id="WP_066700716.1">
    <property type="nucleotide sequence ID" value="NZ_AP018664.1"/>
</dbReference>
<feature type="signal peptide" evidence="1">
    <location>
        <begin position="1"/>
        <end position="21"/>
    </location>
</feature>
<dbReference type="Gene3D" id="1.10.390.10">
    <property type="entry name" value="Neutral Protease Domain 2"/>
    <property type="match status" value="1"/>
</dbReference>
<name>A0A494WF10_9SPHN</name>
<proteinExistence type="predicted"/>
<dbReference type="PIRSF" id="PIRSF016493">
    <property type="entry name" value="Glycyl_aminpptds"/>
    <property type="match status" value="1"/>
</dbReference>
<dbReference type="Pfam" id="PF05299">
    <property type="entry name" value="Peptidase_M61"/>
    <property type="match status" value="1"/>
</dbReference>
<organism evidence="4 5">
    <name type="scientific">Sphingobium amiense</name>
    <dbReference type="NCBI Taxonomy" id="135719"/>
    <lineage>
        <taxon>Bacteria</taxon>
        <taxon>Pseudomonadati</taxon>
        <taxon>Pseudomonadota</taxon>
        <taxon>Alphaproteobacteria</taxon>
        <taxon>Sphingomonadales</taxon>
        <taxon>Sphingomonadaceae</taxon>
        <taxon>Sphingobium</taxon>
    </lineage>
</organism>
<accession>A0A494WF10</accession>
<dbReference type="InterPro" id="IPR024191">
    <property type="entry name" value="Peptidase_M61"/>
</dbReference>
<keyword evidence="5" id="KW-1185">Reference proteome</keyword>
<evidence type="ECO:0000313" key="5">
    <source>
        <dbReference type="Proteomes" id="UP000279959"/>
    </source>
</evidence>
<feature type="domain" description="Peptidase M61 N-terminal" evidence="3">
    <location>
        <begin position="53"/>
        <end position="224"/>
    </location>
</feature>
<dbReference type="InterPro" id="IPR007963">
    <property type="entry name" value="Peptidase_M61_catalytic"/>
</dbReference>
<evidence type="ECO:0000259" key="2">
    <source>
        <dbReference type="Pfam" id="PF05299"/>
    </source>
</evidence>
<reference evidence="4 5" key="1">
    <citation type="submission" date="2018-05" db="EMBL/GenBank/DDBJ databases">
        <title>Complete Genome Sequence of the Nonylphenol-Degrading Bacterium Sphingobium amiense DSM 16289T.</title>
        <authorList>
            <person name="Ootsuka M."/>
            <person name="Nishizawa T."/>
            <person name="Ohta H."/>
        </authorList>
    </citation>
    <scope>NUCLEOTIDE SEQUENCE [LARGE SCALE GENOMIC DNA]</scope>
    <source>
        <strain evidence="4 5">DSM 16289</strain>
    </source>
</reference>
<evidence type="ECO:0000313" key="4">
    <source>
        <dbReference type="EMBL" id="BBD99432.1"/>
    </source>
</evidence>
<dbReference type="KEGG" id="sami:SAMIE_1029330"/>
<dbReference type="InterPro" id="IPR027268">
    <property type="entry name" value="Peptidase_M4/M1_CTD_sf"/>
</dbReference>
<dbReference type="InterPro" id="IPR040756">
    <property type="entry name" value="Peptidase_M61_N"/>
</dbReference>
<evidence type="ECO:0000256" key="1">
    <source>
        <dbReference type="SAM" id="SignalP"/>
    </source>
</evidence>
<dbReference type="Proteomes" id="UP000279959">
    <property type="component" value="Chromosome"/>
</dbReference>
<dbReference type="Gene3D" id="2.30.42.10">
    <property type="match status" value="1"/>
</dbReference>
<dbReference type="AlphaFoldDB" id="A0A494WF10"/>
<feature type="domain" description="Peptidase M61 catalytic" evidence="2">
    <location>
        <begin position="318"/>
        <end position="434"/>
    </location>
</feature>
<dbReference type="SUPFAM" id="SSF50156">
    <property type="entry name" value="PDZ domain-like"/>
    <property type="match status" value="1"/>
</dbReference>
<dbReference type="Gene3D" id="2.60.40.3650">
    <property type="match status" value="1"/>
</dbReference>
<evidence type="ECO:0000259" key="3">
    <source>
        <dbReference type="Pfam" id="PF17899"/>
    </source>
</evidence>
<feature type="chain" id="PRO_5019717547" evidence="1">
    <location>
        <begin position="22"/>
        <end position="639"/>
    </location>
</feature>
<dbReference type="InterPro" id="IPR036034">
    <property type="entry name" value="PDZ_sf"/>
</dbReference>
<dbReference type="EMBL" id="AP018664">
    <property type="protein sequence ID" value="BBD99432.1"/>
    <property type="molecule type" value="Genomic_DNA"/>
</dbReference>